<dbReference type="NCBIfam" id="TIGR03411">
    <property type="entry name" value="urea_trans_UrtD"/>
    <property type="match status" value="1"/>
</dbReference>
<dbReference type="Proteomes" id="UP000773614">
    <property type="component" value="Unassembled WGS sequence"/>
</dbReference>
<dbReference type="InterPro" id="IPR051120">
    <property type="entry name" value="ABC_AA/LPS_Transport"/>
</dbReference>
<dbReference type="RefSeq" id="WP_161141776.1">
    <property type="nucleotide sequence ID" value="NZ_SPKJ01000074.1"/>
</dbReference>
<sequence>MAEPAALTVEALAVDFNGLRAVDGVSMVVEKGELRVLLGANGAGKTTLMDLVSGKTKSTEGRVFLYDAEITNWEEHRVARAGIGRKFQIPSVFKDLTVRRNLEVASCEKTGVLANLGFGFSSDAEARVGEVLRLVGLEELADRPATSLSHGQTQWLELGMLIVQNRSVLLLDEPTAGMTQAETHKTAQLINRLKGQHTILVVEHDMAFVREIAERITVMHLGRVLAEGSVAEIEQNEDVRRAYLGSAVIHGQPEPPC</sequence>
<dbReference type="InterPro" id="IPR027417">
    <property type="entry name" value="P-loop_NTPase"/>
</dbReference>
<dbReference type="SMART" id="SM00382">
    <property type="entry name" value="AAA"/>
    <property type="match status" value="1"/>
</dbReference>
<proteinExistence type="predicted"/>
<keyword evidence="2" id="KW-0547">Nucleotide-binding</keyword>
<evidence type="ECO:0000259" key="4">
    <source>
        <dbReference type="PROSITE" id="PS50893"/>
    </source>
</evidence>
<dbReference type="GO" id="GO:0005886">
    <property type="term" value="C:plasma membrane"/>
    <property type="evidence" value="ECO:0007669"/>
    <property type="project" value="TreeGrafter"/>
</dbReference>
<dbReference type="EMBL" id="SPKJ01000074">
    <property type="protein sequence ID" value="MYZ49434.1"/>
    <property type="molecule type" value="Genomic_DNA"/>
</dbReference>
<evidence type="ECO:0000256" key="3">
    <source>
        <dbReference type="ARBA" id="ARBA00022840"/>
    </source>
</evidence>
<dbReference type="CDD" id="cd03219">
    <property type="entry name" value="ABC_Mj1267_LivG_branched"/>
    <property type="match status" value="1"/>
</dbReference>
<dbReference type="OrthoDB" id="7158404at2"/>
<dbReference type="InterPro" id="IPR003593">
    <property type="entry name" value="AAA+_ATPase"/>
</dbReference>
<evidence type="ECO:0000256" key="1">
    <source>
        <dbReference type="ARBA" id="ARBA00022448"/>
    </source>
</evidence>
<dbReference type="PANTHER" id="PTHR45772">
    <property type="entry name" value="CONSERVED COMPONENT OF ABC TRANSPORTER FOR NATURAL AMINO ACIDS-RELATED"/>
    <property type="match status" value="1"/>
</dbReference>
<organism evidence="5 6">
    <name type="scientific">Propylenella binzhouense</name>
    <dbReference type="NCBI Taxonomy" id="2555902"/>
    <lineage>
        <taxon>Bacteria</taxon>
        <taxon>Pseudomonadati</taxon>
        <taxon>Pseudomonadota</taxon>
        <taxon>Alphaproteobacteria</taxon>
        <taxon>Hyphomicrobiales</taxon>
        <taxon>Propylenellaceae</taxon>
        <taxon>Propylenella</taxon>
    </lineage>
</organism>
<dbReference type="GO" id="GO:0016887">
    <property type="term" value="F:ATP hydrolysis activity"/>
    <property type="evidence" value="ECO:0007669"/>
    <property type="project" value="InterPro"/>
</dbReference>
<keyword evidence="3 5" id="KW-0067">ATP-binding</keyword>
<evidence type="ECO:0000256" key="2">
    <source>
        <dbReference type="ARBA" id="ARBA00022741"/>
    </source>
</evidence>
<dbReference type="InterPro" id="IPR032823">
    <property type="entry name" value="BCA_ABC_TP_C"/>
</dbReference>
<name>A0A964T6Q9_9HYPH</name>
<gene>
    <name evidence="5" type="primary">urtD</name>
    <name evidence="5" type="ORF">E4O86_17125</name>
</gene>
<accession>A0A964T6Q9</accession>
<dbReference type="PANTHER" id="PTHR45772:SF8">
    <property type="entry name" value="HIGH-AFFINITY BRANCHED-CHAIN AMINO ACID TRANSPORT ATP-BINDING PROTEIN"/>
    <property type="match status" value="1"/>
</dbReference>
<feature type="domain" description="ABC transporter" evidence="4">
    <location>
        <begin position="7"/>
        <end position="246"/>
    </location>
</feature>
<dbReference type="SUPFAM" id="SSF52540">
    <property type="entry name" value="P-loop containing nucleoside triphosphate hydrolases"/>
    <property type="match status" value="1"/>
</dbReference>
<evidence type="ECO:0000313" key="5">
    <source>
        <dbReference type="EMBL" id="MYZ49434.1"/>
    </source>
</evidence>
<dbReference type="Pfam" id="PF00005">
    <property type="entry name" value="ABC_tran"/>
    <property type="match status" value="1"/>
</dbReference>
<dbReference type="InterPro" id="IPR003439">
    <property type="entry name" value="ABC_transporter-like_ATP-bd"/>
</dbReference>
<evidence type="ECO:0000313" key="6">
    <source>
        <dbReference type="Proteomes" id="UP000773614"/>
    </source>
</evidence>
<dbReference type="Gene3D" id="3.40.50.300">
    <property type="entry name" value="P-loop containing nucleotide triphosphate hydrolases"/>
    <property type="match status" value="1"/>
</dbReference>
<dbReference type="Pfam" id="PF12399">
    <property type="entry name" value="BCA_ABC_TP_C"/>
    <property type="match status" value="1"/>
</dbReference>
<protein>
    <submittedName>
        <fullName evidence="5">Urea ABC transporter ATP-binding protein UrtD</fullName>
    </submittedName>
</protein>
<comment type="caution">
    <text evidence="5">The sequence shown here is derived from an EMBL/GenBank/DDBJ whole genome shotgun (WGS) entry which is preliminary data.</text>
</comment>
<keyword evidence="1" id="KW-0813">Transport</keyword>
<dbReference type="InterPro" id="IPR017781">
    <property type="entry name" value="ABC_transptr_urea_ATP-bd_UrtD"/>
</dbReference>
<keyword evidence="6" id="KW-1185">Reference proteome</keyword>
<dbReference type="PROSITE" id="PS50893">
    <property type="entry name" value="ABC_TRANSPORTER_2"/>
    <property type="match status" value="1"/>
</dbReference>
<dbReference type="GO" id="GO:0005524">
    <property type="term" value="F:ATP binding"/>
    <property type="evidence" value="ECO:0007669"/>
    <property type="project" value="UniProtKB-KW"/>
</dbReference>
<reference evidence="5" key="1">
    <citation type="submission" date="2019-03" db="EMBL/GenBank/DDBJ databases">
        <title>Afifella sp. nov., isolated from activated sludge.</title>
        <authorList>
            <person name="Li Q."/>
            <person name="Liu Y."/>
        </authorList>
    </citation>
    <scope>NUCLEOTIDE SEQUENCE</scope>
    <source>
        <strain evidence="5">L72</strain>
    </source>
</reference>
<dbReference type="AlphaFoldDB" id="A0A964T6Q9"/>